<protein>
    <submittedName>
        <fullName evidence="2">Uncharacterized protein</fullName>
    </submittedName>
</protein>
<organism evidence="2 3">
    <name type="scientific">Lepraria finkii</name>
    <dbReference type="NCBI Taxonomy" id="1340010"/>
    <lineage>
        <taxon>Eukaryota</taxon>
        <taxon>Fungi</taxon>
        <taxon>Dikarya</taxon>
        <taxon>Ascomycota</taxon>
        <taxon>Pezizomycotina</taxon>
        <taxon>Lecanoromycetes</taxon>
        <taxon>OSLEUM clade</taxon>
        <taxon>Lecanoromycetidae</taxon>
        <taxon>Lecanorales</taxon>
        <taxon>Lecanorineae</taxon>
        <taxon>Stereocaulaceae</taxon>
        <taxon>Lepraria</taxon>
    </lineage>
</organism>
<proteinExistence type="predicted"/>
<comment type="caution">
    <text evidence="2">The sequence shown here is derived from an EMBL/GenBank/DDBJ whole genome shotgun (WGS) entry which is preliminary data.</text>
</comment>
<accession>A0ABR4BI78</accession>
<keyword evidence="3" id="KW-1185">Reference proteome</keyword>
<dbReference type="Proteomes" id="UP001590951">
    <property type="component" value="Unassembled WGS sequence"/>
</dbReference>
<evidence type="ECO:0000256" key="1">
    <source>
        <dbReference type="SAM" id="MobiDB-lite"/>
    </source>
</evidence>
<evidence type="ECO:0000313" key="3">
    <source>
        <dbReference type="Proteomes" id="UP001590951"/>
    </source>
</evidence>
<feature type="compositionally biased region" description="Polar residues" evidence="1">
    <location>
        <begin position="126"/>
        <end position="143"/>
    </location>
</feature>
<sequence>MQFLDRKIRSFGDRLHQARQHSTKAAFAQYYYSRMKALLTVLRKSYFWLGAFINSRCTDLVFNLAWAVYGLYNIVSDRSIAASQMNGNENTMTFGQIIPLLLLSSTIFVFREAYEDQKLESKKLSKASTSQVSLVPNKTPSTRSSAAASPIDHALEMSEALEESEDETKPPGISPRRVDTEMGGRSQASGLESSPQSPKRQRRPTYERTLHRPAVQDGTSS</sequence>
<gene>
    <name evidence="2" type="ORF">ABVK25_001916</name>
</gene>
<evidence type="ECO:0000313" key="2">
    <source>
        <dbReference type="EMBL" id="KAL2057532.1"/>
    </source>
</evidence>
<feature type="compositionally biased region" description="Polar residues" evidence="1">
    <location>
        <begin position="186"/>
        <end position="198"/>
    </location>
</feature>
<dbReference type="EMBL" id="JBHFEH010000004">
    <property type="protein sequence ID" value="KAL2057532.1"/>
    <property type="molecule type" value="Genomic_DNA"/>
</dbReference>
<feature type="region of interest" description="Disordered" evidence="1">
    <location>
        <begin position="121"/>
        <end position="221"/>
    </location>
</feature>
<reference evidence="2 3" key="1">
    <citation type="submission" date="2024-09" db="EMBL/GenBank/DDBJ databases">
        <title>Rethinking Asexuality: The Enigmatic Case of Functional Sexual Genes in Lepraria (Stereocaulaceae).</title>
        <authorList>
            <person name="Doellman M."/>
            <person name="Sun Y."/>
            <person name="Barcenas-Pena A."/>
            <person name="Lumbsch H.T."/>
            <person name="Grewe F."/>
        </authorList>
    </citation>
    <scope>NUCLEOTIDE SEQUENCE [LARGE SCALE GENOMIC DNA]</scope>
    <source>
        <strain evidence="2 3">Grewe 0041</strain>
    </source>
</reference>
<name>A0ABR4BI78_9LECA</name>